<dbReference type="PANTHER" id="PTHR13153">
    <property type="entry name" value="CGTHBA PROTEIN -14 GENE PROTEIN"/>
    <property type="match status" value="1"/>
</dbReference>
<keyword evidence="2" id="KW-1185">Reference proteome</keyword>
<dbReference type="PANTHER" id="PTHR13153:SF5">
    <property type="entry name" value="GATOR COMPLEX PROTEIN NPRL3"/>
    <property type="match status" value="1"/>
</dbReference>
<evidence type="ECO:0000313" key="1">
    <source>
        <dbReference type="EMBL" id="EDO30414.1"/>
    </source>
</evidence>
<dbReference type="STRING" id="45351.A7T0V5"/>
<dbReference type="Proteomes" id="UP000001593">
    <property type="component" value="Unassembled WGS sequence"/>
</dbReference>
<organism evidence="1 2">
    <name type="scientific">Nematostella vectensis</name>
    <name type="common">Starlet sea anemone</name>
    <dbReference type="NCBI Taxonomy" id="45351"/>
    <lineage>
        <taxon>Eukaryota</taxon>
        <taxon>Metazoa</taxon>
        <taxon>Cnidaria</taxon>
        <taxon>Anthozoa</taxon>
        <taxon>Hexacorallia</taxon>
        <taxon>Actiniaria</taxon>
        <taxon>Edwardsiidae</taxon>
        <taxon>Nematostella</taxon>
    </lineage>
</organism>
<dbReference type="eggNOG" id="KOG3830">
    <property type="taxonomic scope" value="Eukaryota"/>
</dbReference>
<proteinExistence type="predicted"/>
<protein>
    <submittedName>
        <fullName evidence="1">Uncharacterized protein</fullName>
    </submittedName>
</protein>
<feature type="non-terminal residue" evidence="1">
    <location>
        <position position="85"/>
    </location>
</feature>
<dbReference type="InParanoid" id="A7T0V5"/>
<dbReference type="PhylomeDB" id="A7T0V5"/>
<dbReference type="AlphaFoldDB" id="A7T0V5"/>
<dbReference type="EMBL" id="DS470053">
    <property type="protein sequence ID" value="EDO30414.1"/>
    <property type="molecule type" value="Genomic_DNA"/>
</dbReference>
<name>A7T0V5_NEMVE</name>
<dbReference type="InterPro" id="IPR005365">
    <property type="entry name" value="Npr3"/>
</dbReference>
<evidence type="ECO:0000313" key="2">
    <source>
        <dbReference type="Proteomes" id="UP000001593"/>
    </source>
</evidence>
<gene>
    <name evidence="1" type="ORF">NEMVEDRAFT_v1g140851</name>
</gene>
<reference evidence="1 2" key="1">
    <citation type="journal article" date="2007" name="Science">
        <title>Sea anemone genome reveals ancestral eumetazoan gene repertoire and genomic organization.</title>
        <authorList>
            <person name="Putnam N.H."/>
            <person name="Srivastava M."/>
            <person name="Hellsten U."/>
            <person name="Dirks B."/>
            <person name="Chapman J."/>
            <person name="Salamov A."/>
            <person name="Terry A."/>
            <person name="Shapiro H."/>
            <person name="Lindquist E."/>
            <person name="Kapitonov V.V."/>
            <person name="Jurka J."/>
            <person name="Genikhovich G."/>
            <person name="Grigoriev I.V."/>
            <person name="Lucas S.M."/>
            <person name="Steele R.E."/>
            <person name="Finnerty J.R."/>
            <person name="Technau U."/>
            <person name="Martindale M.Q."/>
            <person name="Rokhsar D.S."/>
        </authorList>
    </citation>
    <scope>NUCLEOTIDE SEQUENCE [LARGE SCALE GENOMIC DNA]</scope>
    <source>
        <strain evidence="2">CH2 X CH6</strain>
    </source>
</reference>
<sequence>AEADPTLISSYHDLSKRLAIALKHEERRCRYLTKERETMLAVHDEVCSMPEVDCAESPFLHMLPKSKLAADLKDSFERWGARSCS</sequence>
<dbReference type="GO" id="GO:0032007">
    <property type="term" value="P:negative regulation of TOR signaling"/>
    <property type="evidence" value="ECO:0007669"/>
    <property type="project" value="InterPro"/>
</dbReference>
<dbReference type="HOGENOM" id="CLU_2519058_0_0_1"/>
<accession>A7T0V5</accession>